<feature type="domain" description="Cyclin N-terminal" evidence="6">
    <location>
        <begin position="313"/>
        <end position="395"/>
    </location>
</feature>
<dbReference type="OrthoDB" id="5353095at2759"/>
<dbReference type="FunFam" id="1.10.472.10:FF:000020">
    <property type="entry name" value="CDK5 and ABL1 enzyme substrate 1"/>
    <property type="match status" value="1"/>
</dbReference>
<dbReference type="GO" id="GO:0005829">
    <property type="term" value="C:cytosol"/>
    <property type="evidence" value="ECO:0007669"/>
    <property type="project" value="UniProtKB-ARBA"/>
</dbReference>
<evidence type="ECO:0000256" key="5">
    <source>
        <dbReference type="SAM" id="MobiDB-lite"/>
    </source>
</evidence>
<dbReference type="GO" id="GO:0051726">
    <property type="term" value="P:regulation of cell cycle"/>
    <property type="evidence" value="ECO:0007669"/>
    <property type="project" value="InterPro"/>
</dbReference>
<proteinExistence type="inferred from homology"/>
<evidence type="ECO:0000313" key="7">
    <source>
        <dbReference type="EMBL" id="ROI16402.1"/>
    </source>
</evidence>
<protein>
    <submittedName>
        <fullName evidence="7">CDK5 and ABL1 enzyme substrate 1</fullName>
    </submittedName>
</protein>
<dbReference type="InterPro" id="IPR012388">
    <property type="entry name" value="CABLES1/2"/>
</dbReference>
<evidence type="ECO:0000256" key="4">
    <source>
        <dbReference type="ARBA" id="ARBA00023306"/>
    </source>
</evidence>
<dbReference type="PANTHER" id="PTHR22896">
    <property type="entry name" value="CDK5 AND ABL1 ENZYME SUBSTRATE 1"/>
    <property type="match status" value="1"/>
</dbReference>
<dbReference type="PIRSF" id="PIRSF025798">
    <property type="entry name" value="Cables"/>
    <property type="match status" value="1"/>
</dbReference>
<dbReference type="SUPFAM" id="SSF47954">
    <property type="entry name" value="Cyclin-like"/>
    <property type="match status" value="1"/>
</dbReference>
<feature type="region of interest" description="Disordered" evidence="5">
    <location>
        <begin position="21"/>
        <end position="72"/>
    </location>
</feature>
<evidence type="ECO:0000256" key="3">
    <source>
        <dbReference type="ARBA" id="ARBA00022618"/>
    </source>
</evidence>
<dbReference type="AlphaFoldDB" id="A0A3N0XG88"/>
<dbReference type="Pfam" id="PF00134">
    <property type="entry name" value="Cyclin_N"/>
    <property type="match status" value="1"/>
</dbReference>
<dbReference type="PANTHER" id="PTHR22896:SF0">
    <property type="entry name" value="CYCLIN N-TERMINAL DOMAIN-CONTAINING PROTEIN"/>
    <property type="match status" value="1"/>
</dbReference>
<keyword evidence="3" id="KW-0132">Cell division</keyword>
<dbReference type="InterPro" id="IPR036915">
    <property type="entry name" value="Cyclin-like_sf"/>
</dbReference>
<evidence type="ECO:0000256" key="2">
    <source>
        <dbReference type="ARBA" id="ARBA00022553"/>
    </source>
</evidence>
<keyword evidence="4" id="KW-0131">Cell cycle</keyword>
<dbReference type="Gene3D" id="1.10.472.10">
    <property type="entry name" value="Cyclin-like"/>
    <property type="match status" value="1"/>
</dbReference>
<dbReference type="Proteomes" id="UP000281406">
    <property type="component" value="Unassembled WGS sequence"/>
</dbReference>
<dbReference type="GO" id="GO:0051301">
    <property type="term" value="P:cell division"/>
    <property type="evidence" value="ECO:0007669"/>
    <property type="project" value="UniProtKB-KW"/>
</dbReference>
<dbReference type="EMBL" id="RJVU01075378">
    <property type="protein sequence ID" value="ROI16402.1"/>
    <property type="molecule type" value="Genomic_DNA"/>
</dbReference>
<evidence type="ECO:0000259" key="6">
    <source>
        <dbReference type="Pfam" id="PF00134"/>
    </source>
</evidence>
<accession>A0A3N0XG88</accession>
<name>A0A3N0XG88_ANAGA</name>
<feature type="compositionally biased region" description="Polar residues" evidence="5">
    <location>
        <begin position="43"/>
        <end position="53"/>
    </location>
</feature>
<evidence type="ECO:0000313" key="8">
    <source>
        <dbReference type="Proteomes" id="UP000281406"/>
    </source>
</evidence>
<comment type="caution">
    <text evidence="7">The sequence shown here is derived from an EMBL/GenBank/DDBJ whole genome shotgun (WGS) entry which is preliminary data.</text>
</comment>
<reference evidence="7 8" key="1">
    <citation type="submission" date="2018-10" db="EMBL/GenBank/DDBJ databases">
        <title>Genome assembly for a Yunnan-Guizhou Plateau 3E fish, Anabarilius grahami (Regan), and its evolutionary and genetic applications.</title>
        <authorList>
            <person name="Jiang W."/>
        </authorList>
    </citation>
    <scope>NUCLEOTIDE SEQUENCE [LARGE SCALE GENOMIC DNA]</scope>
    <source>
        <strain evidence="7">AG-KIZ</strain>
        <tissue evidence="7">Muscle</tissue>
    </source>
</reference>
<dbReference type="InterPro" id="IPR006671">
    <property type="entry name" value="Cyclin_N"/>
</dbReference>
<comment type="similarity">
    <text evidence="1">Belongs to the cyclin family.</text>
</comment>
<gene>
    <name evidence="7" type="ORF">DPX16_4436</name>
</gene>
<keyword evidence="2" id="KW-0597">Phosphoprotein</keyword>
<evidence type="ECO:0000256" key="1">
    <source>
        <dbReference type="ARBA" id="ARBA00008742"/>
    </source>
</evidence>
<organism evidence="7 8">
    <name type="scientific">Anabarilius grahami</name>
    <name type="common">Kanglang fish</name>
    <name type="synonym">Barilius grahami</name>
    <dbReference type="NCBI Taxonomy" id="495550"/>
    <lineage>
        <taxon>Eukaryota</taxon>
        <taxon>Metazoa</taxon>
        <taxon>Chordata</taxon>
        <taxon>Craniata</taxon>
        <taxon>Vertebrata</taxon>
        <taxon>Euteleostomi</taxon>
        <taxon>Actinopterygii</taxon>
        <taxon>Neopterygii</taxon>
        <taxon>Teleostei</taxon>
        <taxon>Ostariophysi</taxon>
        <taxon>Cypriniformes</taxon>
        <taxon>Xenocyprididae</taxon>
        <taxon>Xenocypridinae</taxon>
        <taxon>Xenocypridinae incertae sedis</taxon>
        <taxon>Anabarilius</taxon>
    </lineage>
</organism>
<keyword evidence="8" id="KW-1185">Reference proteome</keyword>
<sequence length="413" mass="46665">MDRRQRQAALSFLNTISLDGKPVEANGDLSKDENGARFMLSASAPTIRSQTDSGEQHSSKEECEDQTGSTVRTSLLDSESKVNISKELQSKTCVSVVRPRSSRRVHFIKNMRQHDTRNGRIVMISARRALYGMFSALPYRDFSQINDQRLDCGHQKSFIGATKNAVIDLDGVEPGVKGKIVSYTKLLSHTNALSDSSGGPDVFTWHSGSQCVLSPACSVLSQTGTKRGFKGRNIDDYDPNLLDDPQWPCGKHKRVIVFPSYMTSVIEYVKPSDLKKDMNETFSEKFPHVQLTLSKIRSLKREIRKLAQEDCGYEEPTIAMAHVYFEKLALNGKLDKQNRKLCAGACILLASKISNDLKKPEVKHLIDRLEERLHLNRRELLSLEFPVLVALEFKLHLPQREILPHYRRLLQTP</sequence>